<organism evidence="1 2">
    <name type="scientific">Helicoverpa armigera</name>
    <name type="common">Cotton bollworm</name>
    <name type="synonym">Heliothis armigera</name>
    <dbReference type="NCBI Taxonomy" id="29058"/>
    <lineage>
        <taxon>Eukaryota</taxon>
        <taxon>Metazoa</taxon>
        <taxon>Ecdysozoa</taxon>
        <taxon>Arthropoda</taxon>
        <taxon>Hexapoda</taxon>
        <taxon>Insecta</taxon>
        <taxon>Pterygota</taxon>
        <taxon>Neoptera</taxon>
        <taxon>Endopterygota</taxon>
        <taxon>Lepidoptera</taxon>
        <taxon>Glossata</taxon>
        <taxon>Ditrysia</taxon>
        <taxon>Noctuoidea</taxon>
        <taxon>Noctuidae</taxon>
        <taxon>Heliothinae</taxon>
        <taxon>Helicoverpa</taxon>
    </lineage>
</organism>
<dbReference type="Proteomes" id="UP000249218">
    <property type="component" value="Unassembled WGS sequence"/>
</dbReference>
<sequence length="286" mass="32803">MALCMNCNIRIHANQQYDYDALSMSPEIVSILEEWITRQVTDGDRICQQCMNLILTELNNRNENNIGGRQLGHQSVCVWCGISISRRTGRRSRPLTDDHPEWAYVAGIISPRQIPPNGRACNACWQRAHSNILQVIEPPRESQETSDNVESRSSSVAAPVSTFISEIDMDIVQNDNVLVELEGYSRTPNSSNHCFVPDCTNSERLRVPIYIKQQILMDYKLYVSPNARVCEEHASVYNWELLTEYQFTTQFTQSHIVEMLDLLRKKNSKNYWLKICTTIFVVIGQA</sequence>
<dbReference type="EMBL" id="KZ150043">
    <property type="protein sequence ID" value="PZC74525.1"/>
    <property type="molecule type" value="Genomic_DNA"/>
</dbReference>
<evidence type="ECO:0000313" key="1">
    <source>
        <dbReference type="EMBL" id="PZC74525.1"/>
    </source>
</evidence>
<dbReference type="AlphaFoldDB" id="A0A2W1BLI9"/>
<dbReference type="OrthoDB" id="7382500at2759"/>
<accession>A0A2W1BLI9</accession>
<protein>
    <submittedName>
        <fullName evidence="1">Uncharacterized protein</fullName>
    </submittedName>
</protein>
<keyword evidence="2" id="KW-1185">Reference proteome</keyword>
<gene>
    <name evidence="1" type="primary">HaOG207692</name>
    <name evidence="1" type="ORF">B5X24_HaOG207692</name>
</gene>
<evidence type="ECO:0000313" key="2">
    <source>
        <dbReference type="Proteomes" id="UP000249218"/>
    </source>
</evidence>
<name>A0A2W1BLI9_HELAM</name>
<reference evidence="1 2" key="1">
    <citation type="journal article" date="2017" name="BMC Biol.">
        <title>Genomic innovations, transcriptional plasticity and gene loss underlying the evolution and divergence of two highly polyphagous and invasive Helicoverpa pest species.</title>
        <authorList>
            <person name="Pearce S.L."/>
            <person name="Clarke D.F."/>
            <person name="East P.D."/>
            <person name="Elfekih S."/>
            <person name="Gordon K.H."/>
            <person name="Jermiin L.S."/>
            <person name="McGaughran A."/>
            <person name="Oakeshott J.G."/>
            <person name="Papanikolaou A."/>
            <person name="Perera O.P."/>
            <person name="Rane R.V."/>
            <person name="Richards S."/>
            <person name="Tay W.T."/>
            <person name="Walsh T.K."/>
            <person name="Anderson A."/>
            <person name="Anderson C.J."/>
            <person name="Asgari S."/>
            <person name="Board P.G."/>
            <person name="Bretschneider A."/>
            <person name="Campbell P.M."/>
            <person name="Chertemps T."/>
            <person name="Christeller J.T."/>
            <person name="Coppin C.W."/>
            <person name="Downes S.J."/>
            <person name="Duan G."/>
            <person name="Farnsworth C.A."/>
            <person name="Good R.T."/>
            <person name="Han L.B."/>
            <person name="Han Y.C."/>
            <person name="Hatje K."/>
            <person name="Horne I."/>
            <person name="Huang Y.P."/>
            <person name="Hughes D.S."/>
            <person name="Jacquin-Joly E."/>
            <person name="James W."/>
            <person name="Jhangiani S."/>
            <person name="Kollmar M."/>
            <person name="Kuwar S.S."/>
            <person name="Li S."/>
            <person name="Liu N.Y."/>
            <person name="Maibeche M.T."/>
            <person name="Miller J.R."/>
            <person name="Montagne N."/>
            <person name="Perry T."/>
            <person name="Qu J."/>
            <person name="Song S.V."/>
            <person name="Sutton G.G."/>
            <person name="Vogel H."/>
            <person name="Walenz B.P."/>
            <person name="Xu W."/>
            <person name="Zhang H.J."/>
            <person name="Zou Z."/>
            <person name="Batterham P."/>
            <person name="Edwards O.R."/>
            <person name="Feyereisen R."/>
            <person name="Gibbs R.A."/>
            <person name="Heckel D.G."/>
            <person name="McGrath A."/>
            <person name="Robin C."/>
            <person name="Scherer S.E."/>
            <person name="Worley K.C."/>
            <person name="Wu Y.D."/>
        </authorList>
    </citation>
    <scope>NUCLEOTIDE SEQUENCE [LARGE SCALE GENOMIC DNA]</scope>
    <source>
        <strain evidence="1">Harm_GR_Male_#8</strain>
        <tissue evidence="1">Whole organism</tissue>
    </source>
</reference>
<proteinExistence type="predicted"/>